<dbReference type="RefSeq" id="WP_168110065.1">
    <property type="nucleotide sequence ID" value="NZ_VTOX01000013.1"/>
</dbReference>
<evidence type="ECO:0008006" key="4">
    <source>
        <dbReference type="Google" id="ProtNLM"/>
    </source>
</evidence>
<organism evidence="2 3">
    <name type="scientific">Ramlibacter lithotrophicus</name>
    <dbReference type="NCBI Taxonomy" id="2606681"/>
    <lineage>
        <taxon>Bacteria</taxon>
        <taxon>Pseudomonadati</taxon>
        <taxon>Pseudomonadota</taxon>
        <taxon>Betaproteobacteria</taxon>
        <taxon>Burkholderiales</taxon>
        <taxon>Comamonadaceae</taxon>
        <taxon>Ramlibacter</taxon>
    </lineage>
</organism>
<feature type="signal peptide" evidence="1">
    <location>
        <begin position="1"/>
        <end position="31"/>
    </location>
</feature>
<name>A0A7X6DKR1_9BURK</name>
<reference evidence="2 3" key="1">
    <citation type="journal article" date="2020" name="Nature">
        <title>Bacterial chemolithoautotrophy via manganese oxidation.</title>
        <authorList>
            <person name="Yu H."/>
            <person name="Leadbetter J.R."/>
        </authorList>
    </citation>
    <scope>NUCLEOTIDE SEQUENCE [LARGE SCALE GENOMIC DNA]</scope>
    <source>
        <strain evidence="2 3">RBP-1</strain>
    </source>
</reference>
<dbReference type="AlphaFoldDB" id="A0A7X6DKR1"/>
<accession>A0A7X6DKR1</accession>
<protein>
    <recommendedName>
        <fullName evidence="4">Bacterial Ig-like domain-containing protein</fullName>
    </recommendedName>
</protein>
<dbReference type="Gene3D" id="2.60.40.10">
    <property type="entry name" value="Immunoglobulins"/>
    <property type="match status" value="1"/>
</dbReference>
<proteinExistence type="predicted"/>
<dbReference type="InterPro" id="IPR013783">
    <property type="entry name" value="Ig-like_fold"/>
</dbReference>
<gene>
    <name evidence="2" type="ORF">RAMLITH_24315</name>
</gene>
<dbReference type="EMBL" id="VTOX01000013">
    <property type="protein sequence ID" value="NKE68940.1"/>
    <property type="molecule type" value="Genomic_DNA"/>
</dbReference>
<evidence type="ECO:0000313" key="2">
    <source>
        <dbReference type="EMBL" id="NKE68940.1"/>
    </source>
</evidence>
<evidence type="ECO:0000313" key="3">
    <source>
        <dbReference type="Proteomes" id="UP000521868"/>
    </source>
</evidence>
<dbReference type="Proteomes" id="UP000521868">
    <property type="component" value="Unassembled WGS sequence"/>
</dbReference>
<evidence type="ECO:0000256" key="1">
    <source>
        <dbReference type="SAM" id="SignalP"/>
    </source>
</evidence>
<sequence length="439" mass="47311">MKRQLRNHVAALCLLAPAAFTFTALPGTAVAKPAAPEVHSLEVTSDNGVNPGSHLRFTVEGTPRARASIRIRGVREPIALRETARGVYTGEYTVRRSDDIDTGDKIRAILRHGNRTVTASYDVPPGLRTAAVAPPPLRIERFQVSTLERVQPGAEINFTIEGAPGATALVSLPGVPNPVQLREVRPGQYEGSYTIRRADRLDPNGRVVATLRAGNRAVTANLNHPLVVADNRAEPDNRAPVVRDLSPREGEVVAGAPTVVSGRFGDRGGSGVDPESVRIMLSGRNVTGDADINPRSFTYRAPLPAGRHTVDVTARDRAGNTIRRSWSFEVASAPSNVPIRILSHTDKAQVDGNVTHVRGRAAPHASVNVRVDAVPPVVGQFGVAQQVFSRTLQADRDGEFEFSFTSPFPVPGTRYDIQMTATKADVTNEARLTLFQRQG</sequence>
<keyword evidence="3" id="KW-1185">Reference proteome</keyword>
<keyword evidence="1" id="KW-0732">Signal</keyword>
<comment type="caution">
    <text evidence="2">The sequence shown here is derived from an EMBL/GenBank/DDBJ whole genome shotgun (WGS) entry which is preliminary data.</text>
</comment>
<feature type="chain" id="PRO_5030678611" description="Bacterial Ig-like domain-containing protein" evidence="1">
    <location>
        <begin position="32"/>
        <end position="439"/>
    </location>
</feature>